<dbReference type="WBParaSite" id="ASIM_0001692501-mRNA-1">
    <property type="protein sequence ID" value="ASIM_0001692501-mRNA-1"/>
    <property type="gene ID" value="ASIM_0001692501"/>
</dbReference>
<keyword evidence="1" id="KW-0547">Nucleotide-binding</keyword>
<evidence type="ECO:0000313" key="7">
    <source>
        <dbReference type="WBParaSite" id="ASIM_0001692501-mRNA-1"/>
    </source>
</evidence>
<dbReference type="GO" id="GO:0016787">
    <property type="term" value="F:hydrolase activity"/>
    <property type="evidence" value="ECO:0007669"/>
    <property type="project" value="UniProtKB-KW"/>
</dbReference>
<keyword evidence="4" id="KW-0067">ATP-binding</keyword>
<dbReference type="GO" id="GO:0005524">
    <property type="term" value="F:ATP binding"/>
    <property type="evidence" value="ECO:0007669"/>
    <property type="project" value="UniProtKB-KW"/>
</dbReference>
<protein>
    <submittedName>
        <fullName evidence="7">DNA helicase</fullName>
    </submittedName>
</protein>
<evidence type="ECO:0000256" key="2">
    <source>
        <dbReference type="ARBA" id="ARBA00022801"/>
    </source>
</evidence>
<dbReference type="OrthoDB" id="5875676at2759"/>
<dbReference type="Proteomes" id="UP000267096">
    <property type="component" value="Unassembled WGS sequence"/>
</dbReference>
<reference evidence="5 6" key="2">
    <citation type="submission" date="2018-11" db="EMBL/GenBank/DDBJ databases">
        <authorList>
            <consortium name="Pathogen Informatics"/>
        </authorList>
    </citation>
    <scope>NUCLEOTIDE SEQUENCE [LARGE SCALE GENOMIC DNA]</scope>
</reference>
<dbReference type="SUPFAM" id="SSF52540">
    <property type="entry name" value="P-loop containing nucleoside triphosphate hydrolases"/>
    <property type="match status" value="1"/>
</dbReference>
<evidence type="ECO:0000313" key="5">
    <source>
        <dbReference type="EMBL" id="VDK57471.1"/>
    </source>
</evidence>
<sequence>MLQSPANPLCANILRLLLGIPMPLTYKPATSPLTHPNLTDEQRVVIQHLKGNCPILFQQAPAGTGKTFVIAAFIQEYMQNSPNEIVFLAATTNMAVSNMAQAVLKLMPQLSPNELLYLQSLTNERLVNADDYLWNQHRLPELMTRLIPLDHFHPDELNFARDYTGNRLPHDGKGCHETKALYLALKTNTVRIILGTVAMLEQYLPVLKNYIQRCIFDEAGLIPEAQLLTILAGLPEICQVFLTGDLQQLPAYSENDVCRWICN</sequence>
<dbReference type="GO" id="GO:0043139">
    <property type="term" value="F:5'-3' DNA helicase activity"/>
    <property type="evidence" value="ECO:0007669"/>
    <property type="project" value="TreeGrafter"/>
</dbReference>
<proteinExistence type="predicted"/>
<name>A0A0M3K7I4_ANISI</name>
<dbReference type="AlphaFoldDB" id="A0A0M3K7I4"/>
<dbReference type="EMBL" id="UYRR01032995">
    <property type="protein sequence ID" value="VDK57471.1"/>
    <property type="molecule type" value="Genomic_DNA"/>
</dbReference>
<keyword evidence="3" id="KW-0347">Helicase</keyword>
<dbReference type="PANTHER" id="PTHR43788">
    <property type="entry name" value="DNA2/NAM7 HELICASE FAMILY MEMBER"/>
    <property type="match status" value="1"/>
</dbReference>
<dbReference type="InterPro" id="IPR027417">
    <property type="entry name" value="P-loop_NTPase"/>
</dbReference>
<dbReference type="Gene3D" id="3.40.50.300">
    <property type="entry name" value="P-loop containing nucleotide triphosphate hydrolases"/>
    <property type="match status" value="1"/>
</dbReference>
<dbReference type="PANTHER" id="PTHR43788:SF16">
    <property type="entry name" value="HELICASE WITH ZINC FINGER 2"/>
    <property type="match status" value="1"/>
</dbReference>
<evidence type="ECO:0000313" key="6">
    <source>
        <dbReference type="Proteomes" id="UP000267096"/>
    </source>
</evidence>
<accession>A0A0M3K7I4</accession>
<keyword evidence="6" id="KW-1185">Reference proteome</keyword>
<organism evidence="7">
    <name type="scientific">Anisakis simplex</name>
    <name type="common">Herring worm</name>
    <dbReference type="NCBI Taxonomy" id="6269"/>
    <lineage>
        <taxon>Eukaryota</taxon>
        <taxon>Metazoa</taxon>
        <taxon>Ecdysozoa</taxon>
        <taxon>Nematoda</taxon>
        <taxon>Chromadorea</taxon>
        <taxon>Rhabditida</taxon>
        <taxon>Spirurina</taxon>
        <taxon>Ascaridomorpha</taxon>
        <taxon>Ascaridoidea</taxon>
        <taxon>Anisakidae</taxon>
        <taxon>Anisakis</taxon>
        <taxon>Anisakis simplex complex</taxon>
    </lineage>
</organism>
<dbReference type="InterPro" id="IPR050534">
    <property type="entry name" value="Coronavir_polyprotein_1ab"/>
</dbReference>
<reference evidence="7" key="1">
    <citation type="submission" date="2017-02" db="UniProtKB">
        <authorList>
            <consortium name="WormBaseParasite"/>
        </authorList>
    </citation>
    <scope>IDENTIFICATION</scope>
</reference>
<evidence type="ECO:0000256" key="3">
    <source>
        <dbReference type="ARBA" id="ARBA00022806"/>
    </source>
</evidence>
<evidence type="ECO:0000256" key="4">
    <source>
        <dbReference type="ARBA" id="ARBA00022840"/>
    </source>
</evidence>
<gene>
    <name evidence="5" type="ORF">ASIM_LOCUS16332</name>
</gene>
<evidence type="ECO:0000256" key="1">
    <source>
        <dbReference type="ARBA" id="ARBA00022741"/>
    </source>
</evidence>
<keyword evidence="2" id="KW-0378">Hydrolase</keyword>
<dbReference type="Pfam" id="PF13245">
    <property type="entry name" value="AAA_19"/>
    <property type="match status" value="1"/>
</dbReference>